<name>A0A936Z4M7_9BURK</name>
<reference evidence="1 2" key="1">
    <citation type="journal article" date="2017" name="Int. J. Syst. Evol. Microbiol.">
        <title>Ramlibacter monticola sp. nov., isolated from forest soil.</title>
        <authorList>
            <person name="Chaudhary D.K."/>
            <person name="Kim J."/>
        </authorList>
    </citation>
    <scope>NUCLEOTIDE SEQUENCE [LARGE SCALE GENOMIC DNA]</scope>
    <source>
        <strain evidence="1 2">KACC 19175</strain>
    </source>
</reference>
<dbReference type="EMBL" id="JAEQNE010000007">
    <property type="protein sequence ID" value="MBL0393981.1"/>
    <property type="molecule type" value="Genomic_DNA"/>
</dbReference>
<organism evidence="1 2">
    <name type="scientific">Ramlibacter monticola</name>
    <dbReference type="NCBI Taxonomy" id="1926872"/>
    <lineage>
        <taxon>Bacteria</taxon>
        <taxon>Pseudomonadati</taxon>
        <taxon>Pseudomonadota</taxon>
        <taxon>Betaproteobacteria</taxon>
        <taxon>Burkholderiales</taxon>
        <taxon>Comamonadaceae</taxon>
        <taxon>Ramlibacter</taxon>
    </lineage>
</organism>
<gene>
    <name evidence="1" type="ORF">JJ685_22780</name>
</gene>
<evidence type="ECO:0000313" key="2">
    <source>
        <dbReference type="Proteomes" id="UP000599109"/>
    </source>
</evidence>
<evidence type="ECO:0000313" key="1">
    <source>
        <dbReference type="EMBL" id="MBL0393981.1"/>
    </source>
</evidence>
<protein>
    <submittedName>
        <fullName evidence="1">Copper-binding protein</fullName>
    </submittedName>
</protein>
<dbReference type="Proteomes" id="UP000599109">
    <property type="component" value="Unassembled WGS sequence"/>
</dbReference>
<accession>A0A936Z4M7</accession>
<keyword evidence="2" id="KW-1185">Reference proteome</keyword>
<dbReference type="InterPro" id="IPR021647">
    <property type="entry name" value="CusF_Ec"/>
</dbReference>
<dbReference type="AlphaFoldDB" id="A0A936Z4M7"/>
<sequence length="104" mass="11327">MAAAFQVQVDAHALTLPVESQGAIQVAQATPPFVNAEVTEVDESAGLVTLQHEDIPNLNMPAMVMPFEVADKKMLQGLKAGDRIRAQFDTVDGKMLLIRLERAR</sequence>
<comment type="caution">
    <text evidence="1">The sequence shown here is derived from an EMBL/GenBank/DDBJ whole genome shotgun (WGS) entry which is preliminary data.</text>
</comment>
<dbReference type="Pfam" id="PF11604">
    <property type="entry name" value="CusF_Ec"/>
    <property type="match status" value="1"/>
</dbReference>
<proteinExistence type="predicted"/>
<dbReference type="Gene3D" id="2.40.50.320">
    <property type="entry name" value="Copper binding periplasmic protein CusF"/>
    <property type="match status" value="1"/>
</dbReference>
<dbReference type="InterPro" id="IPR042230">
    <property type="entry name" value="CusF_sf"/>
</dbReference>